<dbReference type="RefSeq" id="WP_138192533.1">
    <property type="nucleotide sequence ID" value="NZ_VBWP01000015.1"/>
</dbReference>
<gene>
    <name evidence="1" type="ORF">FEZ08_11485</name>
</gene>
<dbReference type="InParanoid" id="A0A5R8Q6X9"/>
<dbReference type="AlphaFoldDB" id="A0A5R8Q6X9"/>
<dbReference type="EMBL" id="VBWP01000015">
    <property type="protein sequence ID" value="TLG71169.1"/>
    <property type="molecule type" value="Genomic_DNA"/>
</dbReference>
<accession>A0A5R8Q6X9</accession>
<keyword evidence="2" id="KW-1185">Reference proteome</keyword>
<reference evidence="1 2" key="1">
    <citation type="submission" date="2019-05" db="EMBL/GenBank/DDBJ databases">
        <title>Culicoidintestinum kansasii gen. nov., sp. nov. from the gastrointestinal tract of the biting midge, Culicoides sonorensis.</title>
        <authorList>
            <person name="Neupane S."/>
            <person name="Ghosh A."/>
            <person name="Gunther S."/>
            <person name="Martin K."/>
            <person name="Zurek L."/>
        </authorList>
    </citation>
    <scope>NUCLEOTIDE SEQUENCE [LARGE SCALE GENOMIC DNA]</scope>
    <source>
        <strain evidence="1 2">CS-1</strain>
    </source>
</reference>
<name>A0A5R8Q6X9_9FIRM</name>
<proteinExistence type="predicted"/>
<organism evidence="1 2">
    <name type="scientific">Culicoidibacter larvae</name>
    <dbReference type="NCBI Taxonomy" id="2579976"/>
    <lineage>
        <taxon>Bacteria</taxon>
        <taxon>Bacillati</taxon>
        <taxon>Bacillota</taxon>
        <taxon>Culicoidibacteria</taxon>
        <taxon>Culicoidibacterales</taxon>
        <taxon>Culicoidibacteraceae</taxon>
        <taxon>Culicoidibacter</taxon>
    </lineage>
</organism>
<evidence type="ECO:0000313" key="2">
    <source>
        <dbReference type="Proteomes" id="UP000306912"/>
    </source>
</evidence>
<dbReference type="Proteomes" id="UP000306912">
    <property type="component" value="Unassembled WGS sequence"/>
</dbReference>
<sequence>MKKIRNHIFTPRFEQLVGTRHTSESLASITAQPGDQFEITYESKAVIRLRLVSVRKKGVKILKENSEIVVPPEQFLHAFSQVGVI</sequence>
<comment type="caution">
    <text evidence="1">The sequence shown here is derived from an EMBL/GenBank/DDBJ whole genome shotgun (WGS) entry which is preliminary data.</text>
</comment>
<evidence type="ECO:0000313" key="1">
    <source>
        <dbReference type="EMBL" id="TLG71169.1"/>
    </source>
</evidence>
<protein>
    <submittedName>
        <fullName evidence="1">Uncharacterized protein</fullName>
    </submittedName>
</protein>